<dbReference type="InterPro" id="IPR047057">
    <property type="entry name" value="MerR_fam"/>
</dbReference>
<dbReference type="GO" id="GO:0003700">
    <property type="term" value="F:DNA-binding transcription factor activity"/>
    <property type="evidence" value="ECO:0007669"/>
    <property type="project" value="InterPro"/>
</dbReference>
<keyword evidence="4" id="KW-1185">Reference proteome</keyword>
<dbReference type="PRINTS" id="PR00040">
    <property type="entry name" value="HTHMERR"/>
</dbReference>
<keyword evidence="1" id="KW-0238">DNA-binding</keyword>
<dbReference type="PANTHER" id="PTHR30204">
    <property type="entry name" value="REDOX-CYCLING DRUG-SENSING TRANSCRIPTIONAL ACTIVATOR SOXR"/>
    <property type="match status" value="1"/>
</dbReference>
<dbReference type="Gene3D" id="1.10.1660.10">
    <property type="match status" value="1"/>
</dbReference>
<dbReference type="GO" id="GO:0003677">
    <property type="term" value="F:DNA binding"/>
    <property type="evidence" value="ECO:0007669"/>
    <property type="project" value="UniProtKB-KW"/>
</dbReference>
<accession>A0A126T2W1</accession>
<protein>
    <submittedName>
        <fullName evidence="3">MerR family transcriptional regulator</fullName>
    </submittedName>
</protein>
<dbReference type="InterPro" id="IPR000551">
    <property type="entry name" value="MerR-type_HTH_dom"/>
</dbReference>
<dbReference type="SMART" id="SM00422">
    <property type="entry name" value="HTH_MERR"/>
    <property type="match status" value="1"/>
</dbReference>
<dbReference type="PROSITE" id="PS00552">
    <property type="entry name" value="HTH_MERR_1"/>
    <property type="match status" value="1"/>
</dbReference>
<dbReference type="EMBL" id="CP014476">
    <property type="protein sequence ID" value="AMK76418.1"/>
    <property type="molecule type" value="Genomic_DNA"/>
</dbReference>
<dbReference type="PANTHER" id="PTHR30204:SF90">
    <property type="entry name" value="HTH-TYPE TRANSCRIPTIONAL ACTIVATOR MTA"/>
    <property type="match status" value="1"/>
</dbReference>
<dbReference type="KEGG" id="mdn:JT25_007925"/>
<dbReference type="PROSITE" id="PS50937">
    <property type="entry name" value="HTH_MERR_2"/>
    <property type="match status" value="1"/>
</dbReference>
<dbReference type="Proteomes" id="UP000030512">
    <property type="component" value="Chromosome"/>
</dbReference>
<evidence type="ECO:0000259" key="2">
    <source>
        <dbReference type="PROSITE" id="PS50937"/>
    </source>
</evidence>
<dbReference type="RefSeq" id="WP_036273551.1">
    <property type="nucleotide sequence ID" value="NZ_CP014476.1"/>
</dbReference>
<dbReference type="Pfam" id="PF13411">
    <property type="entry name" value="MerR_1"/>
    <property type="match status" value="1"/>
</dbReference>
<sequence>MLLKVGDLAKRCGLTVRTLHHYDSVGLLEPSARSDSGYRLYNRADISRLHQIQALRRFGLSLANIGDILANPGLNLATIVERQIAALDRQIAQSKALRDRLFGLQLQLTRGEEPELADWLTTLEMMTMYDKYFSANDLKRLPLLDIDGTSTAGEWAALVQSVHEAIRAGFAADSAQAREMATQWIGMLVRDTQGDPRLLVKLNAMMYGEPTVQAKTGVTPELVAYVQSAFIETKLTIYEKYLSAEEFSFMRENYGKRADDWPPLIASIRQHMEDGTPPSDPRMQQLARTWLALFRAYAGDNPETHAKIRAAHQAEPYLFFGTFIDQPLLAYVYQAMAELHQAPLPGSGEA</sequence>
<feature type="domain" description="HTH merR-type" evidence="2">
    <location>
        <begin position="2"/>
        <end position="71"/>
    </location>
</feature>
<organism evidence="3 4">
    <name type="scientific">Methylomonas denitrificans</name>
    <dbReference type="NCBI Taxonomy" id="1538553"/>
    <lineage>
        <taxon>Bacteria</taxon>
        <taxon>Pseudomonadati</taxon>
        <taxon>Pseudomonadota</taxon>
        <taxon>Gammaproteobacteria</taxon>
        <taxon>Methylococcales</taxon>
        <taxon>Methylococcaceae</taxon>
        <taxon>Methylomonas</taxon>
    </lineage>
</organism>
<dbReference type="STRING" id="1538553.JT25_007925"/>
<proteinExistence type="predicted"/>
<dbReference type="AlphaFoldDB" id="A0A126T2W1"/>
<reference evidence="3 4" key="1">
    <citation type="journal article" date="2015" name="Environ. Microbiol.">
        <title>Methane oxidation coupled to nitrate reduction under hypoxia by the Gammaproteobacterium Methylomonas denitrificans, sp. nov. type strain FJG1.</title>
        <authorList>
            <person name="Kits K.D."/>
            <person name="Klotz M.G."/>
            <person name="Stein L.Y."/>
        </authorList>
    </citation>
    <scope>NUCLEOTIDE SEQUENCE [LARGE SCALE GENOMIC DNA]</scope>
    <source>
        <strain evidence="3 4">FJG1</strain>
    </source>
</reference>
<gene>
    <name evidence="3" type="ORF">JT25_007925</name>
</gene>
<dbReference type="InterPro" id="IPR009061">
    <property type="entry name" value="DNA-bd_dom_put_sf"/>
</dbReference>
<evidence type="ECO:0000313" key="4">
    <source>
        <dbReference type="Proteomes" id="UP000030512"/>
    </source>
</evidence>
<evidence type="ECO:0000313" key="3">
    <source>
        <dbReference type="EMBL" id="AMK76418.1"/>
    </source>
</evidence>
<dbReference type="CDD" id="cd04788">
    <property type="entry name" value="HTH_NolA-AlbR"/>
    <property type="match status" value="1"/>
</dbReference>
<dbReference type="OrthoDB" id="9808480at2"/>
<dbReference type="SUPFAM" id="SSF46955">
    <property type="entry name" value="Putative DNA-binding domain"/>
    <property type="match status" value="1"/>
</dbReference>
<evidence type="ECO:0000256" key="1">
    <source>
        <dbReference type="ARBA" id="ARBA00023125"/>
    </source>
</evidence>
<name>A0A126T2W1_9GAMM</name>